<dbReference type="AlphaFoldDB" id="A0A919J5F5"/>
<dbReference type="Proteomes" id="UP000598174">
    <property type="component" value="Unassembled WGS sequence"/>
</dbReference>
<gene>
    <name evidence="4" type="ORF">Afe05nite_57890</name>
</gene>
<dbReference type="EMBL" id="BOMM01000051">
    <property type="protein sequence ID" value="GIE13949.1"/>
    <property type="molecule type" value="Genomic_DNA"/>
</dbReference>
<evidence type="ECO:0000256" key="1">
    <source>
        <dbReference type="ARBA" id="ARBA00009013"/>
    </source>
</evidence>
<dbReference type="InterPro" id="IPR002645">
    <property type="entry name" value="STAS_dom"/>
</dbReference>
<dbReference type="Pfam" id="PF01740">
    <property type="entry name" value="STAS"/>
    <property type="match status" value="1"/>
</dbReference>
<evidence type="ECO:0000259" key="3">
    <source>
        <dbReference type="PROSITE" id="PS50801"/>
    </source>
</evidence>
<reference evidence="4" key="1">
    <citation type="submission" date="2021-01" db="EMBL/GenBank/DDBJ databases">
        <title>Whole genome shotgun sequence of Actinoplanes ferrugineus NBRC 15555.</title>
        <authorList>
            <person name="Komaki H."/>
            <person name="Tamura T."/>
        </authorList>
    </citation>
    <scope>NUCLEOTIDE SEQUENCE</scope>
    <source>
        <strain evidence="4">NBRC 15555</strain>
    </source>
</reference>
<evidence type="ECO:0000313" key="5">
    <source>
        <dbReference type="Proteomes" id="UP000598174"/>
    </source>
</evidence>
<evidence type="ECO:0000256" key="2">
    <source>
        <dbReference type="RuleBase" id="RU003749"/>
    </source>
</evidence>
<evidence type="ECO:0000313" key="4">
    <source>
        <dbReference type="EMBL" id="GIE13949.1"/>
    </source>
</evidence>
<keyword evidence="5" id="KW-1185">Reference proteome</keyword>
<sequence length="173" mass="18389">MLDRLWTTRPPVDNARLAGGRGTTAYRKGDLTDRGGVCSAVVGYVVPTRTDGVCMESSIQRSRVAGTATVTVHGEIDYANCDELSQCLRDAITEWSPGTLRVELRAATFIDSTGLGALLEGYKAAGETGTIFKVVNPTAHFRRVLDVTGLTELFGLDVTGMAEESESTQATGA</sequence>
<protein>
    <recommendedName>
        <fullName evidence="2">Anti-sigma factor antagonist</fullName>
    </recommendedName>
</protein>
<dbReference type="PANTHER" id="PTHR33495:SF2">
    <property type="entry name" value="ANTI-SIGMA FACTOR ANTAGONIST TM_1081-RELATED"/>
    <property type="match status" value="1"/>
</dbReference>
<organism evidence="4 5">
    <name type="scientific">Paractinoplanes ferrugineus</name>
    <dbReference type="NCBI Taxonomy" id="113564"/>
    <lineage>
        <taxon>Bacteria</taxon>
        <taxon>Bacillati</taxon>
        <taxon>Actinomycetota</taxon>
        <taxon>Actinomycetes</taxon>
        <taxon>Micromonosporales</taxon>
        <taxon>Micromonosporaceae</taxon>
        <taxon>Paractinoplanes</taxon>
    </lineage>
</organism>
<dbReference type="InterPro" id="IPR036513">
    <property type="entry name" value="STAS_dom_sf"/>
</dbReference>
<dbReference type="Gene3D" id="3.30.750.24">
    <property type="entry name" value="STAS domain"/>
    <property type="match status" value="1"/>
</dbReference>
<dbReference type="CDD" id="cd07043">
    <property type="entry name" value="STAS_anti-anti-sigma_factors"/>
    <property type="match status" value="1"/>
</dbReference>
<dbReference type="InterPro" id="IPR003658">
    <property type="entry name" value="Anti-sigma_ant"/>
</dbReference>
<dbReference type="NCBIfam" id="TIGR00377">
    <property type="entry name" value="ant_ant_sig"/>
    <property type="match status" value="1"/>
</dbReference>
<name>A0A919J5F5_9ACTN</name>
<comment type="caution">
    <text evidence="4">The sequence shown here is derived from an EMBL/GenBank/DDBJ whole genome shotgun (WGS) entry which is preliminary data.</text>
</comment>
<dbReference type="PANTHER" id="PTHR33495">
    <property type="entry name" value="ANTI-SIGMA FACTOR ANTAGONIST TM_1081-RELATED-RELATED"/>
    <property type="match status" value="1"/>
</dbReference>
<dbReference type="GO" id="GO:0043856">
    <property type="term" value="F:anti-sigma factor antagonist activity"/>
    <property type="evidence" value="ECO:0007669"/>
    <property type="project" value="InterPro"/>
</dbReference>
<accession>A0A919J5F5</accession>
<dbReference type="PROSITE" id="PS50801">
    <property type="entry name" value="STAS"/>
    <property type="match status" value="1"/>
</dbReference>
<comment type="similarity">
    <text evidence="1 2">Belongs to the anti-sigma-factor antagonist family.</text>
</comment>
<dbReference type="SUPFAM" id="SSF52091">
    <property type="entry name" value="SpoIIaa-like"/>
    <property type="match status" value="1"/>
</dbReference>
<proteinExistence type="inferred from homology"/>
<feature type="domain" description="STAS" evidence="3">
    <location>
        <begin position="57"/>
        <end position="155"/>
    </location>
</feature>